<comment type="caution">
    <text evidence="1">The sequence shown here is derived from an EMBL/GenBank/DDBJ whole genome shotgun (WGS) entry which is preliminary data.</text>
</comment>
<dbReference type="EMBL" id="LAZR01015595">
    <property type="protein sequence ID" value="KKM08232.1"/>
    <property type="molecule type" value="Genomic_DNA"/>
</dbReference>
<protein>
    <submittedName>
        <fullName evidence="1">Uncharacterized protein</fullName>
    </submittedName>
</protein>
<evidence type="ECO:0000313" key="1">
    <source>
        <dbReference type="EMBL" id="KKM08232.1"/>
    </source>
</evidence>
<feature type="non-terminal residue" evidence="1">
    <location>
        <position position="117"/>
    </location>
</feature>
<gene>
    <name evidence="1" type="ORF">LCGC14_1725910</name>
</gene>
<reference evidence="1" key="1">
    <citation type="journal article" date="2015" name="Nature">
        <title>Complex archaea that bridge the gap between prokaryotes and eukaryotes.</title>
        <authorList>
            <person name="Spang A."/>
            <person name="Saw J.H."/>
            <person name="Jorgensen S.L."/>
            <person name="Zaremba-Niedzwiedzka K."/>
            <person name="Martijn J."/>
            <person name="Lind A.E."/>
            <person name="van Eijk R."/>
            <person name="Schleper C."/>
            <person name="Guy L."/>
            <person name="Ettema T.J."/>
        </authorList>
    </citation>
    <scope>NUCLEOTIDE SEQUENCE</scope>
</reference>
<dbReference type="AlphaFoldDB" id="A0A0F9HYP8"/>
<accession>A0A0F9HYP8</accession>
<name>A0A0F9HYP8_9ZZZZ</name>
<sequence>MKIYCILFDTVPRTAKIEELFKSKKMHYCDFITNSCTGMTLVSMMSGKPLAELREGGVGMTHTYQSLSDQAKLDWNKTMIFNNLPLDWKIHAHAMPITRGDTNSFRLVPDDICEIDR</sequence>
<proteinExistence type="predicted"/>
<organism evidence="1">
    <name type="scientific">marine sediment metagenome</name>
    <dbReference type="NCBI Taxonomy" id="412755"/>
    <lineage>
        <taxon>unclassified sequences</taxon>
        <taxon>metagenomes</taxon>
        <taxon>ecological metagenomes</taxon>
    </lineage>
</organism>